<feature type="region of interest" description="Disordered" evidence="1">
    <location>
        <begin position="74"/>
        <end position="107"/>
    </location>
</feature>
<name>A0ABQ4BPR2_9ACTN</name>
<accession>A0ABQ4BPR2</accession>
<protein>
    <submittedName>
        <fullName evidence="2">Uncharacterized protein</fullName>
    </submittedName>
</protein>
<evidence type="ECO:0000256" key="1">
    <source>
        <dbReference type="SAM" id="MobiDB-lite"/>
    </source>
</evidence>
<organism evidence="2 3">
    <name type="scientific">Actinoplanes palleronii</name>
    <dbReference type="NCBI Taxonomy" id="113570"/>
    <lineage>
        <taxon>Bacteria</taxon>
        <taxon>Bacillati</taxon>
        <taxon>Actinomycetota</taxon>
        <taxon>Actinomycetes</taxon>
        <taxon>Micromonosporales</taxon>
        <taxon>Micromonosporaceae</taxon>
        <taxon>Actinoplanes</taxon>
    </lineage>
</organism>
<comment type="caution">
    <text evidence="2">The sequence shown here is derived from an EMBL/GenBank/DDBJ whole genome shotgun (WGS) entry which is preliminary data.</text>
</comment>
<keyword evidence="3" id="KW-1185">Reference proteome</keyword>
<dbReference type="RefSeq" id="WP_203830355.1">
    <property type="nucleotide sequence ID" value="NZ_BAAATY010000019.1"/>
</dbReference>
<reference evidence="2 3" key="1">
    <citation type="submission" date="2021-01" db="EMBL/GenBank/DDBJ databases">
        <title>Whole genome shotgun sequence of Actinoplanes palleronii NBRC 14916.</title>
        <authorList>
            <person name="Komaki H."/>
            <person name="Tamura T."/>
        </authorList>
    </citation>
    <scope>NUCLEOTIDE SEQUENCE [LARGE SCALE GENOMIC DNA]</scope>
    <source>
        <strain evidence="2 3">NBRC 14916</strain>
    </source>
</reference>
<dbReference type="Proteomes" id="UP000624709">
    <property type="component" value="Unassembled WGS sequence"/>
</dbReference>
<proteinExistence type="predicted"/>
<evidence type="ECO:0000313" key="2">
    <source>
        <dbReference type="EMBL" id="GIE72658.1"/>
    </source>
</evidence>
<feature type="compositionally biased region" description="Polar residues" evidence="1">
    <location>
        <begin position="79"/>
        <end position="92"/>
    </location>
</feature>
<dbReference type="EMBL" id="BOMS01000152">
    <property type="protein sequence ID" value="GIE72658.1"/>
    <property type="molecule type" value="Genomic_DNA"/>
</dbReference>
<evidence type="ECO:0000313" key="3">
    <source>
        <dbReference type="Proteomes" id="UP000624709"/>
    </source>
</evidence>
<sequence>MLRTLVADLSPRGRSFHADEIAAVLVCRSPHRIRRLAGACDGEALSAAWLTTTALEVAVLSSSATIEVPATVDGLHTPRLSTGRPSSESATGAPTPPSDLPEEDLVNKNLDRGDLPELHIPSINEDLARQGECGRVHLPTGDTCTLRRHHDGSCQFVMLGSGQRR</sequence>
<gene>
    <name evidence="2" type="ORF">Apa02nite_087660</name>
</gene>